<dbReference type="NCBIfam" id="NF009967">
    <property type="entry name" value="PRK13430.1"/>
    <property type="match status" value="1"/>
</dbReference>
<evidence type="ECO:0000256" key="7">
    <source>
        <dbReference type="ARBA" id="ARBA00023310"/>
    </source>
</evidence>
<evidence type="ECO:0000256" key="2">
    <source>
        <dbReference type="ARBA" id="ARBA00022448"/>
    </source>
</evidence>
<evidence type="ECO:0000256" key="8">
    <source>
        <dbReference type="HAMAP-Rule" id="MF_01416"/>
    </source>
</evidence>
<proteinExistence type="inferred from homology"/>
<keyword evidence="7 8" id="KW-0066">ATP synthesis</keyword>
<evidence type="ECO:0000313" key="12">
    <source>
        <dbReference type="Proteomes" id="UP000215043"/>
    </source>
</evidence>
<evidence type="ECO:0000256" key="3">
    <source>
        <dbReference type="ARBA" id="ARBA00022781"/>
    </source>
</evidence>
<dbReference type="SUPFAM" id="SSF47928">
    <property type="entry name" value="N-terminal domain of the delta subunit of the F1F0-ATP synthase"/>
    <property type="match status" value="1"/>
</dbReference>
<dbReference type="Proteomes" id="UP000215043">
    <property type="component" value="Chromosome"/>
</dbReference>
<dbReference type="AlphaFoldDB" id="A0A099D292"/>
<dbReference type="GO" id="GO:0005886">
    <property type="term" value="C:plasma membrane"/>
    <property type="evidence" value="ECO:0007669"/>
    <property type="project" value="UniProtKB-SubCell"/>
</dbReference>
<evidence type="ECO:0000256" key="1">
    <source>
        <dbReference type="ARBA" id="ARBA00004370"/>
    </source>
</evidence>
<dbReference type="EMBL" id="JPMV01000037">
    <property type="protein sequence ID" value="KGI80016.1"/>
    <property type="molecule type" value="Genomic_DNA"/>
</dbReference>
<dbReference type="Proteomes" id="UP000029737">
    <property type="component" value="Unassembled WGS sequence"/>
</dbReference>
<keyword evidence="2 8" id="KW-0813">Transport</keyword>
<gene>
    <name evidence="8" type="primary">atpH</name>
    <name evidence="9" type="ORF">CDG81_05180</name>
    <name evidence="10" type="ORF">IL38_20170</name>
</gene>
<comment type="similarity">
    <text evidence="8">Belongs to the ATPase delta chain family.</text>
</comment>
<evidence type="ECO:0000256" key="5">
    <source>
        <dbReference type="ARBA" id="ARBA00023136"/>
    </source>
</evidence>
<dbReference type="HOGENOM" id="CLU_088880_0_0_11"/>
<dbReference type="GO" id="GO:0046933">
    <property type="term" value="F:proton-transporting ATP synthase activity, rotational mechanism"/>
    <property type="evidence" value="ECO:0007669"/>
    <property type="project" value="UniProtKB-UniRule"/>
</dbReference>
<dbReference type="PANTHER" id="PTHR11910">
    <property type="entry name" value="ATP SYNTHASE DELTA CHAIN"/>
    <property type="match status" value="1"/>
</dbReference>
<comment type="function">
    <text evidence="8">This protein is part of the stalk that links CF(0) to CF(1). It either transmits conformational changes from CF(0) to CF(1) or is implicated in proton conduction.</text>
</comment>
<keyword evidence="5 8" id="KW-0472">Membrane</keyword>
<evidence type="ECO:0000313" key="9">
    <source>
        <dbReference type="EMBL" id="ASU77799.1"/>
    </source>
</evidence>
<dbReference type="HAMAP" id="MF_01416">
    <property type="entry name" value="ATP_synth_delta_bact"/>
    <property type="match status" value="1"/>
</dbReference>
<protein>
    <recommendedName>
        <fullName evidence="8">ATP synthase subunit delta</fullName>
    </recommendedName>
    <alternativeName>
        <fullName evidence="8">ATP synthase F(1) sector subunit delta</fullName>
    </alternativeName>
    <alternativeName>
        <fullName evidence="8">F-type ATPase subunit delta</fullName>
        <shortName evidence="8">F-ATPase subunit delta</shortName>
    </alternativeName>
</protein>
<accession>A0A099D292</accession>
<dbReference type="GO" id="GO:0045259">
    <property type="term" value="C:proton-transporting ATP synthase complex"/>
    <property type="evidence" value="ECO:0007669"/>
    <property type="project" value="UniProtKB-KW"/>
</dbReference>
<evidence type="ECO:0000256" key="4">
    <source>
        <dbReference type="ARBA" id="ARBA00023065"/>
    </source>
</evidence>
<evidence type="ECO:0000313" key="10">
    <source>
        <dbReference type="EMBL" id="KGI80016.1"/>
    </source>
</evidence>
<sequence length="276" mass="29671">MSTLVNAASRDALAASELQLLQATDGAGPAEITGLAEELFGVAALLRGESTLRRALADAATPAESRQGLVRELLTDHLGTRAMPVVTEAVGVRWSYPSDLVHGLERLARIALLVQAERAGRLDAVEDELFRLGRIIGGQPELERLLSDPTADATGKGAVIQQLVGGRVEDVTERLVRQLVEQSSGQHLSEGLEELAELSAKRRERSVAHVRSAIPLSDEQQQRLASTLQRIYARPIAVHLEVDPQIGGGLVIRVGEEIIDGSTSGRLQALRRDLSD</sequence>
<dbReference type="InterPro" id="IPR000711">
    <property type="entry name" value="ATPase_OSCP/dsu"/>
</dbReference>
<dbReference type="EMBL" id="CP022752">
    <property type="protein sequence ID" value="ASU77799.1"/>
    <property type="molecule type" value="Genomic_DNA"/>
</dbReference>
<comment type="subcellular location">
    <subcellularLocation>
        <location evidence="8">Cell membrane</location>
        <topology evidence="8">Peripheral membrane protein</topology>
    </subcellularLocation>
    <subcellularLocation>
        <location evidence="1">Membrane</location>
    </subcellularLocation>
</comment>
<organism evidence="9 12">
    <name type="scientific">Actinopolyspora erythraea</name>
    <dbReference type="NCBI Taxonomy" id="414996"/>
    <lineage>
        <taxon>Bacteria</taxon>
        <taxon>Bacillati</taxon>
        <taxon>Actinomycetota</taxon>
        <taxon>Actinomycetes</taxon>
        <taxon>Actinopolysporales</taxon>
        <taxon>Actinopolysporaceae</taxon>
        <taxon>Actinopolyspora</taxon>
    </lineage>
</organism>
<dbReference type="PROSITE" id="PS00389">
    <property type="entry name" value="ATPASE_DELTA"/>
    <property type="match status" value="1"/>
</dbReference>
<comment type="function">
    <text evidence="8">F(1)F(0) ATP synthase produces ATP from ADP in the presence of a proton or sodium gradient. F-type ATPases consist of two structural domains, F(1) containing the extramembraneous catalytic core and F(0) containing the membrane proton channel, linked together by a central stalk and a peripheral stalk. During catalysis, ATP synthesis in the catalytic domain of F(1) is coupled via a rotary mechanism of the central stalk subunits to proton translocation.</text>
</comment>
<evidence type="ECO:0000313" key="11">
    <source>
        <dbReference type="Proteomes" id="UP000029737"/>
    </source>
</evidence>
<dbReference type="InterPro" id="IPR026015">
    <property type="entry name" value="ATP_synth_OSCP/delta_N_sf"/>
</dbReference>
<dbReference type="OrthoDB" id="5242917at2"/>
<dbReference type="eggNOG" id="COG0712">
    <property type="taxonomic scope" value="Bacteria"/>
</dbReference>
<dbReference type="KEGG" id="aey:CDG81_05180"/>
<dbReference type="RefSeq" id="WP_043577001.1">
    <property type="nucleotide sequence ID" value="NZ_CP022752.1"/>
</dbReference>
<name>A0A099D292_9ACTN</name>
<reference evidence="9 12" key="2">
    <citation type="submission" date="2017-08" db="EMBL/GenBank/DDBJ databases">
        <title>The complete genome sequence of moderately halophilic actinomycete Actinopolyspora erythraea YIM 90600, the producer of novel erythromycin, novel actinopolysporins A-C and tubercidin.</title>
        <authorList>
            <person name="Yin M."/>
            <person name="Tang S."/>
        </authorList>
    </citation>
    <scope>NUCLEOTIDE SEQUENCE [LARGE SCALE GENOMIC DNA]</scope>
    <source>
        <strain evidence="9 12">YIM 90600</strain>
    </source>
</reference>
<keyword evidence="8" id="KW-1003">Cell membrane</keyword>
<dbReference type="InterPro" id="IPR020781">
    <property type="entry name" value="ATPase_OSCP/d_CS"/>
</dbReference>
<dbReference type="Pfam" id="PF00213">
    <property type="entry name" value="OSCP"/>
    <property type="match status" value="1"/>
</dbReference>
<keyword evidence="3 8" id="KW-0375">Hydrogen ion transport</keyword>
<reference evidence="10 11" key="1">
    <citation type="journal article" date="2014" name="PLoS ONE">
        <title>Identification and Characterization of a New Erythromycin Biosynthetic Gene Cluster in Actinopolyspora erythraea YIM90600, a Novel Erythronolide-Producing Halophilic Actinomycete Isolated from Salt Field.</title>
        <authorList>
            <person name="Chen D."/>
            <person name="Feng J."/>
            <person name="Huang L."/>
            <person name="Zhang Q."/>
            <person name="Wu J."/>
            <person name="Zhu X."/>
            <person name="Duan Y."/>
            <person name="Xu Z."/>
        </authorList>
    </citation>
    <scope>NUCLEOTIDE SEQUENCE [LARGE SCALE GENOMIC DNA]</scope>
    <source>
        <strain evidence="10 11">YIM90600</strain>
    </source>
</reference>
<keyword evidence="4 8" id="KW-0406">Ion transport</keyword>
<keyword evidence="6 8" id="KW-0139">CF(1)</keyword>
<dbReference type="Gene3D" id="1.10.520.20">
    <property type="entry name" value="N-terminal domain of the delta subunit of the F1F0-ATP synthase"/>
    <property type="match status" value="1"/>
</dbReference>
<evidence type="ECO:0000256" key="6">
    <source>
        <dbReference type="ARBA" id="ARBA00023196"/>
    </source>
</evidence>
<dbReference type="NCBIfam" id="TIGR01145">
    <property type="entry name" value="ATP_synt_delta"/>
    <property type="match status" value="1"/>
</dbReference>
<keyword evidence="11" id="KW-1185">Reference proteome</keyword>